<dbReference type="Gene3D" id="3.20.20.80">
    <property type="entry name" value="Glycosidases"/>
    <property type="match status" value="1"/>
</dbReference>
<dbReference type="EMBL" id="JBJIAA010000023">
    <property type="protein sequence ID" value="MFL0252948.1"/>
    <property type="molecule type" value="Genomic_DNA"/>
</dbReference>
<evidence type="ECO:0000256" key="1">
    <source>
        <dbReference type="ARBA" id="ARBA00005382"/>
    </source>
</evidence>
<keyword evidence="3 4" id="KW-0378">Hydrolase</keyword>
<protein>
    <submittedName>
        <fullName evidence="7">Glycoside hydrolase</fullName>
    </submittedName>
</protein>
<dbReference type="InterPro" id="IPR013780">
    <property type="entry name" value="Glyco_hydro_b"/>
</dbReference>
<comment type="caution">
    <text evidence="7">The sequence shown here is derived from an EMBL/GenBank/DDBJ whole genome shotgun (WGS) entry which is preliminary data.</text>
</comment>
<dbReference type="GO" id="GO:0016787">
    <property type="term" value="F:hydrolase activity"/>
    <property type="evidence" value="ECO:0007669"/>
    <property type="project" value="UniProtKB-KW"/>
</dbReference>
<dbReference type="RefSeq" id="WP_406789608.1">
    <property type="nucleotide sequence ID" value="NZ_JBJIAA010000023.1"/>
</dbReference>
<feature type="chain" id="PRO_5045734774" evidence="5">
    <location>
        <begin position="25"/>
        <end position="419"/>
    </location>
</feature>
<dbReference type="PANTHER" id="PTHR11069">
    <property type="entry name" value="GLUCOSYLCERAMIDASE"/>
    <property type="match status" value="1"/>
</dbReference>
<accession>A0ABW8TK50</accession>
<keyword evidence="8" id="KW-1185">Reference proteome</keyword>
<dbReference type="Proteomes" id="UP001623592">
    <property type="component" value="Unassembled WGS sequence"/>
</dbReference>
<evidence type="ECO:0000256" key="5">
    <source>
        <dbReference type="SAM" id="SignalP"/>
    </source>
</evidence>
<evidence type="ECO:0000256" key="4">
    <source>
        <dbReference type="RuleBase" id="RU361188"/>
    </source>
</evidence>
<keyword evidence="2 5" id="KW-0732">Signal</keyword>
<dbReference type="InterPro" id="IPR017853">
    <property type="entry name" value="GH"/>
</dbReference>
<sequence>MNRTVKKMLAVLMTLSMTSLPLFGQSTSIKASTNDASINLSAKHQVIRGFGASSAWCGVLSDNCTNTLYENIGLNILRLRIAPNEGWNKGDYRVWSDELANAKKAQARGAIVFATPWSAPASMKTNNSVSGSNKSAIKPSSYGDYANYLKTFAKYMSDNGAPLYAISLQNEPDWAPNYEGATWTGQQFHDFLAKYGASISKATKIMMPESLGFDHAMSDPTLKDPTTASYVSIVGGHLYGHPAVDYPLARNEGKDIWETEKYFEGNDAHTCVTMAKEINDCMTTGNMNAYCYWWISADQNGLYNNATASAYKKAYVLGQFSKFIGRGYYRVDATVNPQGNVYMSAYTGNNKVVIVAINQGTYNVNQKFNISNRNVSRISSWITSGSANMAKGNDINVSNGSFSASLPAQSITTFVGNLN</sequence>
<dbReference type="SUPFAM" id="SSF51011">
    <property type="entry name" value="Glycosyl hydrolase domain"/>
    <property type="match status" value="1"/>
</dbReference>
<comment type="similarity">
    <text evidence="1 4">Belongs to the glycosyl hydrolase 30 family.</text>
</comment>
<organism evidence="7 8">
    <name type="scientific">Clostridium neuense</name>
    <dbReference type="NCBI Taxonomy" id="1728934"/>
    <lineage>
        <taxon>Bacteria</taxon>
        <taxon>Bacillati</taxon>
        <taxon>Bacillota</taxon>
        <taxon>Clostridia</taxon>
        <taxon>Eubacteriales</taxon>
        <taxon>Clostridiaceae</taxon>
        <taxon>Clostridium</taxon>
    </lineage>
</organism>
<dbReference type="InterPro" id="IPR001139">
    <property type="entry name" value="Glyco_hydro_30"/>
</dbReference>
<proteinExistence type="inferred from homology"/>
<evidence type="ECO:0000259" key="6">
    <source>
        <dbReference type="Pfam" id="PF02055"/>
    </source>
</evidence>
<gene>
    <name evidence="7" type="ORF">ACJDT4_21300</name>
</gene>
<dbReference type="InterPro" id="IPR033453">
    <property type="entry name" value="Glyco_hydro_30_TIM-barrel"/>
</dbReference>
<dbReference type="PANTHER" id="PTHR11069:SF38">
    <property type="entry name" value="GLUCURONOXYLANASE XYNC"/>
    <property type="match status" value="1"/>
</dbReference>
<evidence type="ECO:0000256" key="3">
    <source>
        <dbReference type="ARBA" id="ARBA00022801"/>
    </source>
</evidence>
<evidence type="ECO:0000313" key="7">
    <source>
        <dbReference type="EMBL" id="MFL0252948.1"/>
    </source>
</evidence>
<evidence type="ECO:0000256" key="2">
    <source>
        <dbReference type="ARBA" id="ARBA00022729"/>
    </source>
</evidence>
<dbReference type="Pfam" id="PF02055">
    <property type="entry name" value="Glyco_hydro_30"/>
    <property type="match status" value="1"/>
</dbReference>
<keyword evidence="4" id="KW-0326">Glycosidase</keyword>
<feature type="signal peptide" evidence="5">
    <location>
        <begin position="1"/>
        <end position="24"/>
    </location>
</feature>
<feature type="domain" description="Glycosyl hydrolase family 30 TIM-barrel" evidence="6">
    <location>
        <begin position="89"/>
        <end position="244"/>
    </location>
</feature>
<dbReference type="SUPFAM" id="SSF51445">
    <property type="entry name" value="(Trans)glycosidases"/>
    <property type="match status" value="1"/>
</dbReference>
<reference evidence="7 8" key="1">
    <citation type="submission" date="2024-11" db="EMBL/GenBank/DDBJ databases">
        <authorList>
            <person name="Heng Y.C."/>
            <person name="Lim A.C.H."/>
            <person name="Lee J.K.Y."/>
            <person name="Kittelmann S."/>
        </authorList>
    </citation>
    <scope>NUCLEOTIDE SEQUENCE [LARGE SCALE GENOMIC DNA]</scope>
    <source>
        <strain evidence="7 8">WILCCON 0114</strain>
    </source>
</reference>
<dbReference type="Gene3D" id="2.60.40.1180">
    <property type="entry name" value="Golgi alpha-mannosidase II"/>
    <property type="match status" value="1"/>
</dbReference>
<name>A0ABW8TK50_9CLOT</name>
<evidence type="ECO:0000313" key="8">
    <source>
        <dbReference type="Proteomes" id="UP001623592"/>
    </source>
</evidence>